<proteinExistence type="predicted"/>
<dbReference type="RefSeq" id="WP_343920195.1">
    <property type="nucleotide sequence ID" value="NZ_BAAAJT010000002.1"/>
</dbReference>
<sequence length="189" mass="19796">MNDDPLAGLDADPALAAAVLEIETHVAGEGWDQPARLYALVETARLVEQEPALAASAGLTDASADGSFTPVEQDQLRPDQPLESVLEGISWPSGVTGCAAVVERLVLPPGADGELPEDPAAAEEYAATHPDRQEVRIVAGATRGGSTYCALRLRAHDDDQSVVAGIDLVPGLLELIVATLQDDPEEDDR</sequence>
<dbReference type="Proteomes" id="UP001597351">
    <property type="component" value="Unassembled WGS sequence"/>
</dbReference>
<dbReference type="InterPro" id="IPR047681">
    <property type="entry name" value="PPA1309-like"/>
</dbReference>
<reference evidence="2" key="1">
    <citation type="journal article" date="2019" name="Int. J. Syst. Evol. Microbiol.">
        <title>The Global Catalogue of Microorganisms (GCM) 10K type strain sequencing project: providing services to taxonomists for standard genome sequencing and annotation.</title>
        <authorList>
            <consortium name="The Broad Institute Genomics Platform"/>
            <consortium name="The Broad Institute Genome Sequencing Center for Infectious Disease"/>
            <person name="Wu L."/>
            <person name="Ma J."/>
        </authorList>
    </citation>
    <scope>NUCLEOTIDE SEQUENCE [LARGE SCALE GENOMIC DNA]</scope>
    <source>
        <strain evidence="2">CGMCC 1.12477</strain>
    </source>
</reference>
<dbReference type="NCBIfam" id="NF040618">
    <property type="entry name" value="PPA1309_fam"/>
    <property type="match status" value="1"/>
</dbReference>
<keyword evidence="2" id="KW-1185">Reference proteome</keyword>
<evidence type="ECO:0000313" key="2">
    <source>
        <dbReference type="Proteomes" id="UP001597351"/>
    </source>
</evidence>
<evidence type="ECO:0000313" key="1">
    <source>
        <dbReference type="EMBL" id="MFD1948289.1"/>
    </source>
</evidence>
<gene>
    <name evidence="1" type="ORF">ACFSDE_15910</name>
</gene>
<accession>A0ABW4TS23</accession>
<comment type="caution">
    <text evidence="1">The sequence shown here is derived from an EMBL/GenBank/DDBJ whole genome shotgun (WGS) entry which is preliminary data.</text>
</comment>
<dbReference type="EMBL" id="JBHUGD010000003">
    <property type="protein sequence ID" value="MFD1948289.1"/>
    <property type="molecule type" value="Genomic_DNA"/>
</dbReference>
<organism evidence="1 2">
    <name type="scientific">Nocardioides aestuarii</name>
    <dbReference type="NCBI Taxonomy" id="252231"/>
    <lineage>
        <taxon>Bacteria</taxon>
        <taxon>Bacillati</taxon>
        <taxon>Actinomycetota</taxon>
        <taxon>Actinomycetes</taxon>
        <taxon>Propionibacteriales</taxon>
        <taxon>Nocardioidaceae</taxon>
        <taxon>Nocardioides</taxon>
    </lineage>
</organism>
<protein>
    <submittedName>
        <fullName evidence="1">PPA1309 family protein</fullName>
    </submittedName>
</protein>
<name>A0ABW4TS23_9ACTN</name>